<keyword evidence="6" id="KW-1185">Reference proteome</keyword>
<dbReference type="GO" id="GO:0005739">
    <property type="term" value="C:mitochondrion"/>
    <property type="evidence" value="ECO:0000318"/>
    <property type="project" value="GO_Central"/>
</dbReference>
<organism evidence="4 6">
    <name type="scientific">Medicago truncatula</name>
    <name type="common">Barrel medic</name>
    <name type="synonym">Medicago tribuloides</name>
    <dbReference type="NCBI Taxonomy" id="3880"/>
    <lineage>
        <taxon>Eukaryota</taxon>
        <taxon>Viridiplantae</taxon>
        <taxon>Streptophyta</taxon>
        <taxon>Embryophyta</taxon>
        <taxon>Tracheophyta</taxon>
        <taxon>Spermatophyta</taxon>
        <taxon>Magnoliopsida</taxon>
        <taxon>eudicotyledons</taxon>
        <taxon>Gunneridae</taxon>
        <taxon>Pentapetalae</taxon>
        <taxon>rosids</taxon>
        <taxon>fabids</taxon>
        <taxon>Fabales</taxon>
        <taxon>Fabaceae</taxon>
        <taxon>Papilionoideae</taxon>
        <taxon>50 kb inversion clade</taxon>
        <taxon>NPAAA clade</taxon>
        <taxon>Hologalegina</taxon>
        <taxon>IRL clade</taxon>
        <taxon>Trifolieae</taxon>
        <taxon>Medicago</taxon>
    </lineage>
</organism>
<dbReference type="Gene3D" id="3.30.70.330">
    <property type="match status" value="1"/>
</dbReference>
<dbReference type="InterPro" id="IPR000504">
    <property type="entry name" value="RRM_dom"/>
</dbReference>
<dbReference type="AlphaFoldDB" id="A0A072TWR9"/>
<keyword evidence="1 2" id="KW-0694">RNA-binding</keyword>
<dbReference type="Proteomes" id="UP000002051">
    <property type="component" value="Unassembled WGS sequence"/>
</dbReference>
<evidence type="ECO:0000256" key="1">
    <source>
        <dbReference type="ARBA" id="ARBA00022884"/>
    </source>
</evidence>
<dbReference type="InterPro" id="IPR012677">
    <property type="entry name" value="Nucleotide-bd_a/b_plait_sf"/>
</dbReference>
<dbReference type="GO" id="GO:0003729">
    <property type="term" value="F:mRNA binding"/>
    <property type="evidence" value="ECO:0000318"/>
    <property type="project" value="GO_Central"/>
</dbReference>
<dbReference type="SMART" id="SM00360">
    <property type="entry name" value="RRM"/>
    <property type="match status" value="1"/>
</dbReference>
<dbReference type="GO" id="GO:0080156">
    <property type="term" value="P:mitochondrial mRNA modification"/>
    <property type="evidence" value="ECO:0000318"/>
    <property type="project" value="GO_Central"/>
</dbReference>
<gene>
    <name evidence="5" type="primary">25497514</name>
    <name evidence="4" type="ordered locus">MTR_7g013740</name>
</gene>
<feature type="domain" description="RRM" evidence="3">
    <location>
        <begin position="40"/>
        <end position="118"/>
    </location>
</feature>
<dbReference type="KEGG" id="mtr:25497514"/>
<dbReference type="InterPro" id="IPR048289">
    <property type="entry name" value="RRM2_NsCP33-like"/>
</dbReference>
<accession>A0A072TWR9</accession>
<evidence type="ECO:0000259" key="3">
    <source>
        <dbReference type="PROSITE" id="PS50102"/>
    </source>
</evidence>
<dbReference type="OrthoDB" id="439808at2759"/>
<reference evidence="4 6" key="1">
    <citation type="journal article" date="2011" name="Nature">
        <title>The Medicago genome provides insight into the evolution of rhizobial symbioses.</title>
        <authorList>
            <person name="Young N.D."/>
            <person name="Debelle F."/>
            <person name="Oldroyd G.E."/>
            <person name="Geurts R."/>
            <person name="Cannon S.B."/>
            <person name="Udvardi M.K."/>
            <person name="Benedito V.A."/>
            <person name="Mayer K.F."/>
            <person name="Gouzy J."/>
            <person name="Schoof H."/>
            <person name="Van de Peer Y."/>
            <person name="Proost S."/>
            <person name="Cook D.R."/>
            <person name="Meyers B.C."/>
            <person name="Spannagl M."/>
            <person name="Cheung F."/>
            <person name="De Mita S."/>
            <person name="Krishnakumar V."/>
            <person name="Gundlach H."/>
            <person name="Zhou S."/>
            <person name="Mudge J."/>
            <person name="Bharti A.K."/>
            <person name="Murray J.D."/>
            <person name="Naoumkina M.A."/>
            <person name="Rosen B."/>
            <person name="Silverstein K.A."/>
            <person name="Tang H."/>
            <person name="Rombauts S."/>
            <person name="Zhao P.X."/>
            <person name="Zhou P."/>
            <person name="Barbe V."/>
            <person name="Bardou P."/>
            <person name="Bechner M."/>
            <person name="Bellec A."/>
            <person name="Berger A."/>
            <person name="Berges H."/>
            <person name="Bidwell S."/>
            <person name="Bisseling T."/>
            <person name="Choisne N."/>
            <person name="Couloux A."/>
            <person name="Denny R."/>
            <person name="Deshpande S."/>
            <person name="Dai X."/>
            <person name="Doyle J.J."/>
            <person name="Dudez A.M."/>
            <person name="Farmer A.D."/>
            <person name="Fouteau S."/>
            <person name="Franken C."/>
            <person name="Gibelin C."/>
            <person name="Gish J."/>
            <person name="Goldstein S."/>
            <person name="Gonzalez A.J."/>
            <person name="Green P.J."/>
            <person name="Hallab A."/>
            <person name="Hartog M."/>
            <person name="Hua A."/>
            <person name="Humphray S.J."/>
            <person name="Jeong D.H."/>
            <person name="Jing Y."/>
            <person name="Jocker A."/>
            <person name="Kenton S.M."/>
            <person name="Kim D.J."/>
            <person name="Klee K."/>
            <person name="Lai H."/>
            <person name="Lang C."/>
            <person name="Lin S."/>
            <person name="Macmil S.L."/>
            <person name="Magdelenat G."/>
            <person name="Matthews L."/>
            <person name="McCorrison J."/>
            <person name="Monaghan E.L."/>
            <person name="Mun J.H."/>
            <person name="Najar F.Z."/>
            <person name="Nicholson C."/>
            <person name="Noirot C."/>
            <person name="O'Bleness M."/>
            <person name="Paule C.R."/>
            <person name="Poulain J."/>
            <person name="Prion F."/>
            <person name="Qin B."/>
            <person name="Qu C."/>
            <person name="Retzel E.F."/>
            <person name="Riddle C."/>
            <person name="Sallet E."/>
            <person name="Samain S."/>
            <person name="Samson N."/>
            <person name="Sanders I."/>
            <person name="Saurat O."/>
            <person name="Scarpelli C."/>
            <person name="Schiex T."/>
            <person name="Segurens B."/>
            <person name="Severin A.J."/>
            <person name="Sherrier D.J."/>
            <person name="Shi R."/>
            <person name="Sims S."/>
            <person name="Singer S.R."/>
            <person name="Sinharoy S."/>
            <person name="Sterck L."/>
            <person name="Viollet A."/>
            <person name="Wang B.B."/>
            <person name="Wang K."/>
            <person name="Wang M."/>
            <person name="Wang X."/>
            <person name="Warfsmann J."/>
            <person name="Weissenbach J."/>
            <person name="White D.D."/>
            <person name="White J.D."/>
            <person name="Wiley G.B."/>
            <person name="Wincker P."/>
            <person name="Xing Y."/>
            <person name="Yang L."/>
            <person name="Yao Z."/>
            <person name="Ying F."/>
            <person name="Zhai J."/>
            <person name="Zhou L."/>
            <person name="Zuber A."/>
            <person name="Denarie J."/>
            <person name="Dixon R.A."/>
            <person name="May G.D."/>
            <person name="Schwartz D.C."/>
            <person name="Rogers J."/>
            <person name="Quetier F."/>
            <person name="Town C.D."/>
            <person name="Roe B.A."/>
        </authorList>
    </citation>
    <scope>NUCLEOTIDE SEQUENCE [LARGE SCALE GENOMIC DNA]</scope>
    <source>
        <strain evidence="4">A17</strain>
        <strain evidence="5 6">cv. Jemalong A17</strain>
    </source>
</reference>
<dbReference type="GO" id="GO:0005737">
    <property type="term" value="C:cytoplasm"/>
    <property type="evidence" value="ECO:0000318"/>
    <property type="project" value="GO_Central"/>
</dbReference>
<dbReference type="InterPro" id="IPR052462">
    <property type="entry name" value="SLIRP/GR-RBP-like"/>
</dbReference>
<evidence type="ECO:0000313" key="6">
    <source>
        <dbReference type="Proteomes" id="UP000002051"/>
    </source>
</evidence>
<dbReference type="EnsemblPlants" id="KEH21651">
    <property type="protein sequence ID" value="KEH21651"/>
    <property type="gene ID" value="MTR_7g013740"/>
</dbReference>
<dbReference type="InterPro" id="IPR035979">
    <property type="entry name" value="RBD_domain_sf"/>
</dbReference>
<dbReference type="PROSITE" id="PS50102">
    <property type="entry name" value="RRM"/>
    <property type="match status" value="1"/>
</dbReference>
<dbReference type="Pfam" id="PF00076">
    <property type="entry name" value="RRM_1"/>
    <property type="match status" value="1"/>
</dbReference>
<sequence length="148" mass="15660">MAFFGKMGKLLKNSAIQHINHDLSMSTPLAFQAIRSMSSAKLYVGGISYSTDDAGLRESFARYGDVLDARVIIDREQGRSKGFGFVTFATSEEASAALQAMDNQELHGRTVRVNYAQERPRSGYGGGGYGGDGGGYSGGGGEYGGGHC</sequence>
<evidence type="ECO:0000256" key="2">
    <source>
        <dbReference type="PROSITE-ProRule" id="PRU00176"/>
    </source>
</evidence>
<dbReference type="FunFam" id="3.30.70.330:FF:000631">
    <property type="entry name" value="Glycine-rich RNA-binding protein 3, mitochondrial"/>
    <property type="match status" value="1"/>
</dbReference>
<evidence type="ECO:0000313" key="4">
    <source>
        <dbReference type="EMBL" id="KEH21651.1"/>
    </source>
</evidence>
<evidence type="ECO:0000313" key="5">
    <source>
        <dbReference type="EnsemblPlants" id="KEH21651"/>
    </source>
</evidence>
<dbReference type="PANTHER" id="PTHR48027">
    <property type="entry name" value="HETEROGENEOUS NUCLEAR RIBONUCLEOPROTEIN 87F-RELATED"/>
    <property type="match status" value="1"/>
</dbReference>
<dbReference type="SUPFAM" id="SSF54928">
    <property type="entry name" value="RNA-binding domain, RBD"/>
    <property type="match status" value="1"/>
</dbReference>
<protein>
    <submittedName>
        <fullName evidence="4">RNA-binding (RRM/RBD/RNP motif) family protein</fullName>
    </submittedName>
</protein>
<proteinExistence type="predicted"/>
<reference evidence="4 6" key="2">
    <citation type="journal article" date="2014" name="BMC Genomics">
        <title>An improved genome release (version Mt4.0) for the model legume Medicago truncatula.</title>
        <authorList>
            <person name="Tang H."/>
            <person name="Krishnakumar V."/>
            <person name="Bidwell S."/>
            <person name="Rosen B."/>
            <person name="Chan A."/>
            <person name="Zhou S."/>
            <person name="Gentzbittel L."/>
            <person name="Childs K.L."/>
            <person name="Yandell M."/>
            <person name="Gundlach H."/>
            <person name="Mayer K.F."/>
            <person name="Schwartz D.C."/>
            <person name="Town C.D."/>
        </authorList>
    </citation>
    <scope>GENOME REANNOTATION</scope>
    <source>
        <strain evidence="4">A17</strain>
        <strain evidence="5 6">cv. Jemalong A17</strain>
    </source>
</reference>
<reference evidence="5" key="3">
    <citation type="submission" date="2015-04" db="UniProtKB">
        <authorList>
            <consortium name="EnsemblPlants"/>
        </authorList>
    </citation>
    <scope>IDENTIFICATION</scope>
    <source>
        <strain evidence="5">cv. Jemalong A17</strain>
    </source>
</reference>
<dbReference type="STRING" id="3880.A0A072TWR9"/>
<dbReference type="CDD" id="cd21608">
    <property type="entry name" value="RRM2_NsCP33_like"/>
    <property type="match status" value="1"/>
</dbReference>
<dbReference type="EMBL" id="CM001223">
    <property type="protein sequence ID" value="KEH21651.1"/>
    <property type="molecule type" value="Genomic_DNA"/>
</dbReference>
<name>A0A072TWR9_MEDTR</name>
<dbReference type="HOGENOM" id="CLU_012062_28_4_1"/>